<feature type="signal peptide" evidence="2">
    <location>
        <begin position="1"/>
        <end position="26"/>
    </location>
</feature>
<feature type="region of interest" description="Disordered" evidence="1">
    <location>
        <begin position="147"/>
        <end position="304"/>
    </location>
</feature>
<feature type="compositionally biased region" description="Low complexity" evidence="1">
    <location>
        <begin position="149"/>
        <end position="304"/>
    </location>
</feature>
<reference evidence="4" key="1">
    <citation type="journal article" date="2020" name="Phytopathology">
        <title>Genome Sequence Resources of Colletotrichum truncatum, C. plurivorum, C. musicola, and C. sojae: Four Species Pathogenic to Soybean (Glycine max).</title>
        <authorList>
            <person name="Rogerio F."/>
            <person name="Boufleur T.R."/>
            <person name="Ciampi-Guillardi M."/>
            <person name="Sukno S.A."/>
            <person name="Thon M.R."/>
            <person name="Massola Junior N.S."/>
            <person name="Baroncelli R."/>
        </authorList>
    </citation>
    <scope>NUCLEOTIDE SEQUENCE</scope>
    <source>
        <strain evidence="4">LFN0074</strain>
    </source>
</reference>
<dbReference type="PROSITE" id="PS51212">
    <property type="entry name" value="WSC"/>
    <property type="match status" value="1"/>
</dbReference>
<keyword evidence="2" id="KW-0732">Signal</keyword>
<organism evidence="4 5">
    <name type="scientific">Colletotrichum musicola</name>
    <dbReference type="NCBI Taxonomy" id="2175873"/>
    <lineage>
        <taxon>Eukaryota</taxon>
        <taxon>Fungi</taxon>
        <taxon>Dikarya</taxon>
        <taxon>Ascomycota</taxon>
        <taxon>Pezizomycotina</taxon>
        <taxon>Sordariomycetes</taxon>
        <taxon>Hypocreomycetidae</taxon>
        <taxon>Glomerellales</taxon>
        <taxon>Glomerellaceae</taxon>
        <taxon>Colletotrichum</taxon>
        <taxon>Colletotrichum orchidearum species complex</taxon>
    </lineage>
</organism>
<feature type="domain" description="WSC" evidence="3">
    <location>
        <begin position="37"/>
        <end position="143"/>
    </location>
</feature>
<protein>
    <recommendedName>
        <fullName evidence="3">WSC domain-containing protein</fullName>
    </recommendedName>
</protein>
<keyword evidence="5" id="KW-1185">Reference proteome</keyword>
<dbReference type="Proteomes" id="UP000639643">
    <property type="component" value="Unassembled WGS sequence"/>
</dbReference>
<sequence length="331" mass="33232">MALPQLHGRFSTILAFFILLPGLVVAVDQNQFALPGVMQYLGCATIDSGHFVRDEFDRGFQDPQNRPNSCQRRCAIQLNTRYAFLFNTFCYCSTNPPPASLTYVAAPSDANESLCDRPCPGGNGDGSLCGATGSLAANFYIAPDRPHVSTTSSSTSAPATTSSSSTAASSGSTSSSTPSSSSRIGSSTSTGPSTGSDTALSSSSSTMCPSSSMSQTISVRSTSGSTSLTVLPSTSTLFSSTVGSPGIPSSSTGSTTSNSIPTSPGTSTSGSPIASSPPGSPGTGATESPTFPSTTASSTDTASTSLASLVNTPVVFTVRAIGEPLPQPSGA</sequence>
<evidence type="ECO:0000256" key="2">
    <source>
        <dbReference type="SAM" id="SignalP"/>
    </source>
</evidence>
<name>A0A8H6J4Z3_9PEZI</name>
<proteinExistence type="predicted"/>
<comment type="caution">
    <text evidence="4">The sequence shown here is derived from an EMBL/GenBank/DDBJ whole genome shotgun (WGS) entry which is preliminary data.</text>
</comment>
<evidence type="ECO:0000313" key="5">
    <source>
        <dbReference type="Proteomes" id="UP000639643"/>
    </source>
</evidence>
<dbReference type="AlphaFoldDB" id="A0A8H6J4Z3"/>
<dbReference type="EMBL" id="WIGM01001016">
    <property type="protein sequence ID" value="KAF6806619.1"/>
    <property type="molecule type" value="Genomic_DNA"/>
</dbReference>
<dbReference type="InterPro" id="IPR002889">
    <property type="entry name" value="WSC_carb-bd"/>
</dbReference>
<evidence type="ECO:0000256" key="1">
    <source>
        <dbReference type="SAM" id="MobiDB-lite"/>
    </source>
</evidence>
<dbReference type="OrthoDB" id="4848356at2759"/>
<evidence type="ECO:0000259" key="3">
    <source>
        <dbReference type="PROSITE" id="PS51212"/>
    </source>
</evidence>
<feature type="chain" id="PRO_5034014366" description="WSC domain-containing protein" evidence="2">
    <location>
        <begin position="27"/>
        <end position="331"/>
    </location>
</feature>
<evidence type="ECO:0000313" key="4">
    <source>
        <dbReference type="EMBL" id="KAF6806619.1"/>
    </source>
</evidence>
<gene>
    <name evidence="4" type="ORF">CMUS01_14319</name>
</gene>
<accession>A0A8H6J4Z3</accession>